<feature type="compositionally biased region" description="Polar residues" evidence="2">
    <location>
        <begin position="32"/>
        <end position="42"/>
    </location>
</feature>
<dbReference type="EMBL" id="CAKMRJ010004445">
    <property type="protein sequence ID" value="CAH1436639.1"/>
    <property type="molecule type" value="Genomic_DNA"/>
</dbReference>
<dbReference type="InterPro" id="IPR046342">
    <property type="entry name" value="CBS_dom_sf"/>
</dbReference>
<dbReference type="Proteomes" id="UP001157418">
    <property type="component" value="Unassembled WGS sequence"/>
</dbReference>
<evidence type="ECO:0000313" key="4">
    <source>
        <dbReference type="EMBL" id="CAH1436639.1"/>
    </source>
</evidence>
<keyword evidence="5" id="KW-1185">Reference proteome</keyword>
<dbReference type="InterPro" id="IPR000644">
    <property type="entry name" value="CBS_dom"/>
</dbReference>
<reference evidence="4 5" key="1">
    <citation type="submission" date="2022-01" db="EMBL/GenBank/DDBJ databases">
        <authorList>
            <person name="Xiong W."/>
            <person name="Schranz E."/>
        </authorList>
    </citation>
    <scope>NUCLEOTIDE SEQUENCE [LARGE SCALE GENOMIC DNA]</scope>
</reference>
<gene>
    <name evidence="4" type="ORF">LVIROSA_LOCUS23004</name>
</gene>
<dbReference type="PANTHER" id="PTHR48108">
    <property type="entry name" value="CBS DOMAIN-CONTAINING PROTEIN CBSX2, CHLOROPLASTIC"/>
    <property type="match status" value="1"/>
</dbReference>
<evidence type="ECO:0000259" key="3">
    <source>
        <dbReference type="Pfam" id="PF00571"/>
    </source>
</evidence>
<dbReference type="AlphaFoldDB" id="A0AAU9NFP6"/>
<dbReference type="Gene3D" id="3.10.580.10">
    <property type="entry name" value="CBS-domain"/>
    <property type="match status" value="1"/>
</dbReference>
<feature type="region of interest" description="Disordered" evidence="2">
    <location>
        <begin position="15"/>
        <end position="47"/>
    </location>
</feature>
<feature type="domain" description="CBS" evidence="3">
    <location>
        <begin position="62"/>
        <end position="109"/>
    </location>
</feature>
<protein>
    <recommendedName>
        <fullName evidence="3">CBS domain-containing protein</fullName>
    </recommendedName>
</protein>
<dbReference type="InterPro" id="IPR051462">
    <property type="entry name" value="CBS_domain-containing"/>
</dbReference>
<name>A0AAU9NFP6_9ASTR</name>
<accession>A0AAU9NFP6</accession>
<sequence>MDKMVTKLESALIYQGSSVPPPPSLSDVGSSTSPNQSRQRSPANHVVYSNGGERIVKKLRLSKVLTMSDETSVLDVCRRMAARRVNVAIFTDADSLLCGIVTGKDIATKVVAEKLSPHQTIISKSYDKKSYFCLF</sequence>
<evidence type="ECO:0000313" key="5">
    <source>
        <dbReference type="Proteomes" id="UP001157418"/>
    </source>
</evidence>
<evidence type="ECO:0000256" key="1">
    <source>
        <dbReference type="ARBA" id="ARBA00022737"/>
    </source>
</evidence>
<comment type="caution">
    <text evidence="4">The sequence shown here is derived from an EMBL/GenBank/DDBJ whole genome shotgun (WGS) entry which is preliminary data.</text>
</comment>
<dbReference type="Pfam" id="PF00571">
    <property type="entry name" value="CBS"/>
    <property type="match status" value="1"/>
</dbReference>
<keyword evidence="1" id="KW-0677">Repeat</keyword>
<proteinExistence type="predicted"/>
<dbReference type="PANTHER" id="PTHR48108:SF26">
    <property type="entry name" value="CBS DOMAIN-CONTAINING PROTEIN DDB_G0289609"/>
    <property type="match status" value="1"/>
</dbReference>
<evidence type="ECO:0000256" key="2">
    <source>
        <dbReference type="SAM" id="MobiDB-lite"/>
    </source>
</evidence>
<dbReference type="SUPFAM" id="SSF54631">
    <property type="entry name" value="CBS-domain pair"/>
    <property type="match status" value="1"/>
</dbReference>
<organism evidence="4 5">
    <name type="scientific">Lactuca virosa</name>
    <dbReference type="NCBI Taxonomy" id="75947"/>
    <lineage>
        <taxon>Eukaryota</taxon>
        <taxon>Viridiplantae</taxon>
        <taxon>Streptophyta</taxon>
        <taxon>Embryophyta</taxon>
        <taxon>Tracheophyta</taxon>
        <taxon>Spermatophyta</taxon>
        <taxon>Magnoliopsida</taxon>
        <taxon>eudicotyledons</taxon>
        <taxon>Gunneridae</taxon>
        <taxon>Pentapetalae</taxon>
        <taxon>asterids</taxon>
        <taxon>campanulids</taxon>
        <taxon>Asterales</taxon>
        <taxon>Asteraceae</taxon>
        <taxon>Cichorioideae</taxon>
        <taxon>Cichorieae</taxon>
        <taxon>Lactucinae</taxon>
        <taxon>Lactuca</taxon>
    </lineage>
</organism>